<dbReference type="GO" id="GO:0000981">
    <property type="term" value="F:DNA-binding transcription factor activity, RNA polymerase II-specific"/>
    <property type="evidence" value="ECO:0007669"/>
    <property type="project" value="TreeGrafter"/>
</dbReference>
<dbReference type="GO" id="GO:0043565">
    <property type="term" value="F:sequence-specific DNA binding"/>
    <property type="evidence" value="ECO:0007669"/>
    <property type="project" value="InterPro"/>
</dbReference>
<dbReference type="Proteomes" id="UP000267096">
    <property type="component" value="Unassembled WGS sequence"/>
</dbReference>
<dbReference type="AlphaFoldDB" id="A0A0M3JR84"/>
<dbReference type="Gene3D" id="1.10.150.50">
    <property type="entry name" value="Transcription Factor, Ets-1"/>
    <property type="match status" value="1"/>
</dbReference>
<keyword evidence="3" id="KW-0539">Nucleus</keyword>
<proteinExistence type="inferred from homology"/>
<dbReference type="InterPro" id="IPR013761">
    <property type="entry name" value="SAM/pointed_sf"/>
</dbReference>
<dbReference type="Pfam" id="PF00178">
    <property type="entry name" value="Ets"/>
    <property type="match status" value="1"/>
</dbReference>
<dbReference type="Gene3D" id="1.10.10.10">
    <property type="entry name" value="Winged helix-like DNA-binding domain superfamily/Winged helix DNA-binding domain"/>
    <property type="match status" value="1"/>
</dbReference>
<dbReference type="SUPFAM" id="SSF46785">
    <property type="entry name" value="Winged helix' DNA-binding domain"/>
    <property type="match status" value="1"/>
</dbReference>
<dbReference type="SMART" id="SM00251">
    <property type="entry name" value="SAM_PNT"/>
    <property type="match status" value="1"/>
</dbReference>
<gene>
    <name evidence="7" type="ORF">ASIM_LOCUS9953</name>
</gene>
<dbReference type="SMART" id="SM00413">
    <property type="entry name" value="ETS"/>
    <property type="match status" value="1"/>
</dbReference>
<comment type="subcellular location">
    <subcellularLocation>
        <location evidence="3">Nucleus</location>
    </subcellularLocation>
</comment>
<dbReference type="FunFam" id="1.10.10.10:FF:000784">
    <property type="entry name" value="Protein CBR-TAG-97"/>
    <property type="match status" value="1"/>
</dbReference>
<feature type="compositionally biased region" description="Basic residues" evidence="4">
    <location>
        <begin position="555"/>
        <end position="572"/>
    </location>
</feature>
<dbReference type="PANTHER" id="PTHR11849:SF190">
    <property type="entry name" value="ETS-DOMAIN PROTEIN"/>
    <property type="match status" value="1"/>
</dbReference>
<reference evidence="7 8" key="2">
    <citation type="submission" date="2018-11" db="EMBL/GenBank/DDBJ databases">
        <authorList>
            <consortium name="Pathogen Informatics"/>
        </authorList>
    </citation>
    <scope>NUCLEOTIDE SEQUENCE [LARGE SCALE GENOMIC DNA]</scope>
</reference>
<dbReference type="PRINTS" id="PR00454">
    <property type="entry name" value="ETSDOMAIN"/>
</dbReference>
<dbReference type="InterPro" id="IPR036388">
    <property type="entry name" value="WH-like_DNA-bd_sf"/>
</dbReference>
<feature type="compositionally biased region" description="Low complexity" evidence="4">
    <location>
        <begin position="87"/>
        <end position="105"/>
    </location>
</feature>
<accession>A0A0M3JR84</accession>
<evidence type="ECO:0000259" key="6">
    <source>
        <dbReference type="PROSITE" id="PS51433"/>
    </source>
</evidence>
<dbReference type="SUPFAM" id="SSF47769">
    <property type="entry name" value="SAM/Pointed domain"/>
    <property type="match status" value="1"/>
</dbReference>
<evidence type="ECO:0000256" key="2">
    <source>
        <dbReference type="ARBA" id="ARBA00023125"/>
    </source>
</evidence>
<evidence type="ECO:0000313" key="9">
    <source>
        <dbReference type="WBParaSite" id="ASIM_0001022201-mRNA-1"/>
    </source>
</evidence>
<dbReference type="OrthoDB" id="8196042at2759"/>
<dbReference type="PROSITE" id="PS50061">
    <property type="entry name" value="ETS_DOMAIN_3"/>
    <property type="match status" value="1"/>
</dbReference>
<feature type="domain" description="PNT" evidence="6">
    <location>
        <begin position="361"/>
        <end position="448"/>
    </location>
</feature>
<dbReference type="InterPro" id="IPR046328">
    <property type="entry name" value="ETS_fam"/>
</dbReference>
<dbReference type="CDD" id="cd08757">
    <property type="entry name" value="SAM_PNT_ESE"/>
    <property type="match status" value="1"/>
</dbReference>
<sequence length="679" mass="73302">MGESVYSSCKSGIPFSVRVCPRVAETAPHQSKQFSQFLFDCGATNNATTSPPCTTAAVGLPALPDYILAAAFASHSPLLAPPNTAPSQQPSSVQLTSSSSTTSSSDSSSLLFTASQLFAATNSHQDVTAVAVVAAAAQQLQQQVAAAASITVQPSSHSTSTNAIATAGNTHRATLNCTLTAAPRQRNVSVGSPSPSTAIASSPNVTAASVKPIPFFATSGTLSTTPSFVRPSAFSVVTNLAASCSSTSAQSSSPSSSCAGGVSSSVHQQTLHSSTTQQQPAISRALLEQVVQPARPQPIVHSVNIDSSPSASQQQVGGVHSQHMNTTAAAALYPQLMCLPVLLDRFGPHILRSQMNPAQFKAIPNNERVDLARFRAREPQDWSMEDVIAWMLDVAKRNHIPFEDLEMQKFASCTGPLLLLMTEQNFRDRDPNYGSLLFSEFRRLVRDESFIDDWMRVYKESEEEPQPSTNRVYDPSRMSASSVYNFTTSSPLSPSILLTHQQIASTSAQPQNASPLPSTLPSTSSSKLHAGASTSSDFDSPAFSDEAVLHGVNSKIKKNKDGKPRKRSQHTKGNKLWEFIRDALKDPSTCPSVVRWEDRIEGVFRIVESEKLARLWGEKKNNQKMTYEKLSRAMRTYYEKQILVPVPKTGLYPKKLVYKFGPSAHGWDAPLSVKMEHCA</sequence>
<dbReference type="EMBL" id="UYRR01030978">
    <property type="protein sequence ID" value="VDK42097.1"/>
    <property type="molecule type" value="Genomic_DNA"/>
</dbReference>
<evidence type="ECO:0000313" key="8">
    <source>
        <dbReference type="Proteomes" id="UP000267096"/>
    </source>
</evidence>
<evidence type="ECO:0000259" key="5">
    <source>
        <dbReference type="PROSITE" id="PS50061"/>
    </source>
</evidence>
<comment type="similarity">
    <text evidence="1 3">Belongs to the ETS family.</text>
</comment>
<dbReference type="InterPro" id="IPR000418">
    <property type="entry name" value="Ets_dom"/>
</dbReference>
<dbReference type="Pfam" id="PF02198">
    <property type="entry name" value="SAM_PNT"/>
    <property type="match status" value="1"/>
</dbReference>
<protein>
    <submittedName>
        <fullName evidence="9">PNT domain-containing protein</fullName>
    </submittedName>
</protein>
<dbReference type="InterPro" id="IPR036390">
    <property type="entry name" value="WH_DNA-bd_sf"/>
</dbReference>
<reference evidence="9" key="1">
    <citation type="submission" date="2017-02" db="UniProtKB">
        <authorList>
            <consortium name="WormBaseParasite"/>
        </authorList>
    </citation>
    <scope>IDENTIFICATION</scope>
</reference>
<dbReference type="InterPro" id="IPR003118">
    <property type="entry name" value="Pointed_dom"/>
</dbReference>
<feature type="region of interest" description="Disordered" evidence="4">
    <location>
        <begin position="80"/>
        <end position="105"/>
    </location>
</feature>
<keyword evidence="2 3" id="KW-0238">DNA-binding</keyword>
<dbReference type="GO" id="GO:0030154">
    <property type="term" value="P:cell differentiation"/>
    <property type="evidence" value="ECO:0007669"/>
    <property type="project" value="TreeGrafter"/>
</dbReference>
<dbReference type="GO" id="GO:0005634">
    <property type="term" value="C:nucleus"/>
    <property type="evidence" value="ECO:0007669"/>
    <property type="project" value="UniProtKB-SubCell"/>
</dbReference>
<evidence type="ECO:0000256" key="3">
    <source>
        <dbReference type="RuleBase" id="RU004019"/>
    </source>
</evidence>
<feature type="domain" description="ETS" evidence="5">
    <location>
        <begin position="574"/>
        <end position="661"/>
    </location>
</feature>
<name>A0A0M3JR84_ANISI</name>
<dbReference type="PROSITE" id="PS51433">
    <property type="entry name" value="PNT"/>
    <property type="match status" value="1"/>
</dbReference>
<keyword evidence="8" id="KW-1185">Reference proteome</keyword>
<dbReference type="PANTHER" id="PTHR11849">
    <property type="entry name" value="ETS"/>
    <property type="match status" value="1"/>
</dbReference>
<feature type="compositionally biased region" description="Low complexity" evidence="4">
    <location>
        <begin position="514"/>
        <end position="526"/>
    </location>
</feature>
<evidence type="ECO:0000256" key="1">
    <source>
        <dbReference type="ARBA" id="ARBA00005562"/>
    </source>
</evidence>
<feature type="compositionally biased region" description="Polar residues" evidence="4">
    <location>
        <begin position="503"/>
        <end position="513"/>
    </location>
</feature>
<organism evidence="9">
    <name type="scientific">Anisakis simplex</name>
    <name type="common">Herring worm</name>
    <dbReference type="NCBI Taxonomy" id="6269"/>
    <lineage>
        <taxon>Eukaryota</taxon>
        <taxon>Metazoa</taxon>
        <taxon>Ecdysozoa</taxon>
        <taxon>Nematoda</taxon>
        <taxon>Chromadorea</taxon>
        <taxon>Rhabditida</taxon>
        <taxon>Spirurina</taxon>
        <taxon>Ascaridomorpha</taxon>
        <taxon>Ascaridoidea</taxon>
        <taxon>Anisakidae</taxon>
        <taxon>Anisakis</taxon>
        <taxon>Anisakis simplex complex</taxon>
    </lineage>
</organism>
<evidence type="ECO:0000313" key="7">
    <source>
        <dbReference type="EMBL" id="VDK42097.1"/>
    </source>
</evidence>
<dbReference type="WBParaSite" id="ASIM_0001022201-mRNA-1">
    <property type="protein sequence ID" value="ASIM_0001022201-mRNA-1"/>
    <property type="gene ID" value="ASIM_0001022201"/>
</dbReference>
<evidence type="ECO:0000256" key="4">
    <source>
        <dbReference type="SAM" id="MobiDB-lite"/>
    </source>
</evidence>
<feature type="region of interest" description="Disordered" evidence="4">
    <location>
        <begin position="503"/>
        <end position="572"/>
    </location>
</feature>